<dbReference type="GO" id="GO:0003677">
    <property type="term" value="F:DNA binding"/>
    <property type="evidence" value="ECO:0007669"/>
    <property type="project" value="UniProtKB-KW"/>
</dbReference>
<dbReference type="InterPro" id="IPR033454">
    <property type="entry name" value="RecG_wedge"/>
</dbReference>
<evidence type="ECO:0000259" key="16">
    <source>
        <dbReference type="PROSITE" id="PS51192"/>
    </source>
</evidence>
<evidence type="ECO:0000256" key="4">
    <source>
        <dbReference type="ARBA" id="ARBA00022763"/>
    </source>
</evidence>
<dbReference type="SMART" id="SM00487">
    <property type="entry name" value="DEXDc"/>
    <property type="match status" value="1"/>
</dbReference>
<comment type="caution">
    <text evidence="18">The sequence shown here is derived from an EMBL/GenBank/DDBJ whole genome shotgun (WGS) entry which is preliminary data.</text>
</comment>
<dbReference type="CDD" id="cd04488">
    <property type="entry name" value="RecG_wedge_OBF"/>
    <property type="match status" value="1"/>
</dbReference>
<evidence type="ECO:0000313" key="19">
    <source>
        <dbReference type="Proteomes" id="UP000601171"/>
    </source>
</evidence>
<keyword evidence="3 15" id="KW-0547">Nucleotide-binding</keyword>
<dbReference type="InterPro" id="IPR045562">
    <property type="entry name" value="RecG_dom3_C"/>
</dbReference>
<dbReference type="GO" id="GO:0006310">
    <property type="term" value="P:DNA recombination"/>
    <property type="evidence" value="ECO:0007669"/>
    <property type="project" value="UniProtKB-UniRule"/>
</dbReference>
<dbReference type="PANTHER" id="PTHR47964:SF1">
    <property type="entry name" value="ATP-DEPENDENT DNA HELICASE HOMOLOG RECG, CHLOROPLASTIC"/>
    <property type="match status" value="1"/>
</dbReference>
<evidence type="ECO:0000313" key="18">
    <source>
        <dbReference type="EMBL" id="MBC8588621.1"/>
    </source>
</evidence>
<organism evidence="18 19">
    <name type="scientific">Paratissierella segnis</name>
    <dbReference type="NCBI Taxonomy" id="2763679"/>
    <lineage>
        <taxon>Bacteria</taxon>
        <taxon>Bacillati</taxon>
        <taxon>Bacillota</taxon>
        <taxon>Tissierellia</taxon>
        <taxon>Tissierellales</taxon>
        <taxon>Tissierellaceae</taxon>
        <taxon>Paratissierella</taxon>
    </lineage>
</organism>
<evidence type="ECO:0000256" key="7">
    <source>
        <dbReference type="ARBA" id="ARBA00022840"/>
    </source>
</evidence>
<sequence>MDNLNLNVQYIKGVGPKRAYRLRRLNVETVRDLIYFIPRDYDDRSLFKNLGSAVNGEKISLEVEICGNSSLNRIKKNLSILKIPVKDNSGFGNLTFFNQDYLREKFKIGEKYIVNGKVNKTHFEIQITNPIYEKEGESKKTGKIIPIYNLTSGLTNNEMLKIIHNVLEEYLTSIDESLPSYLIKKYKLMGIQESIKNIHFPESKNNINLARRRLAYEELLALQLGLTTIKNKAYNSTNGIKFPSRDEVYDFLDNLPFKLTKAQLKVTNEIIEDMENDRQMNRLVQGDVGSGKTVVGVVAMYKAVLSGYQAAMMAPTEILASQHFDSISKFLSPYGISCELLVGSISKKRKDEILEDLESGKIDIIVGTHALIQDNVEFQRLGLVITDEQHRFGVKQRVSLSEKGSNPDIIVMTATPIPRTLALILYGDLDISVIDELPPGRKEIETFAAGIDMKERIYKFVEKQLQEGRQAYVVCPLIEESESLTISAAEKLYRELKEDVYRKFNVGILHGKMTSKEKDEIMEDFKANRINILVSTTVIEVGVNVPNANIMVIFNAERFGLAQLHQLRGRVGRGEYQSYCILINESFNPISMERMRIMQQSTDGFVISEKDLELRGPGEFFGTRQHGLPELRVANLFTDINILKAAQKDAKLILERDPDLADPEHIGLRKRVLELFKEPSN</sequence>
<keyword evidence="10 15" id="KW-0234">DNA repair</keyword>
<keyword evidence="9 15" id="KW-0233">DNA recombination</keyword>
<feature type="domain" description="Helicase ATP-binding" evidence="16">
    <location>
        <begin position="273"/>
        <end position="434"/>
    </location>
</feature>
<evidence type="ECO:0000256" key="2">
    <source>
        <dbReference type="ARBA" id="ARBA00017846"/>
    </source>
</evidence>
<feature type="domain" description="Helicase C-terminal" evidence="17">
    <location>
        <begin position="452"/>
        <end position="613"/>
    </location>
</feature>
<dbReference type="PROSITE" id="PS51194">
    <property type="entry name" value="HELICASE_CTER"/>
    <property type="match status" value="1"/>
</dbReference>
<evidence type="ECO:0000256" key="12">
    <source>
        <dbReference type="ARBA" id="ARBA00034617"/>
    </source>
</evidence>
<keyword evidence="6 15" id="KW-0347">Helicase</keyword>
<dbReference type="AlphaFoldDB" id="A0A926EVZ9"/>
<dbReference type="InterPro" id="IPR012340">
    <property type="entry name" value="NA-bd_OB-fold"/>
</dbReference>
<evidence type="ECO:0000256" key="1">
    <source>
        <dbReference type="ARBA" id="ARBA00007504"/>
    </source>
</evidence>
<dbReference type="NCBIfam" id="NF008165">
    <property type="entry name" value="PRK10917.1-3"/>
    <property type="match status" value="1"/>
</dbReference>
<dbReference type="Gene3D" id="2.40.50.140">
    <property type="entry name" value="Nucleic acid-binding proteins"/>
    <property type="match status" value="1"/>
</dbReference>
<dbReference type="Pfam" id="PF17191">
    <property type="entry name" value="RecG_wedge"/>
    <property type="match status" value="1"/>
</dbReference>
<dbReference type="GO" id="GO:0005524">
    <property type="term" value="F:ATP binding"/>
    <property type="evidence" value="ECO:0007669"/>
    <property type="project" value="UniProtKB-KW"/>
</dbReference>
<dbReference type="Pfam" id="PF00270">
    <property type="entry name" value="DEAD"/>
    <property type="match status" value="1"/>
</dbReference>
<dbReference type="Pfam" id="PF00271">
    <property type="entry name" value="Helicase_C"/>
    <property type="match status" value="1"/>
</dbReference>
<proteinExistence type="inferred from homology"/>
<dbReference type="GO" id="GO:0043138">
    <property type="term" value="F:3'-5' DNA helicase activity"/>
    <property type="evidence" value="ECO:0007669"/>
    <property type="project" value="UniProtKB-EC"/>
</dbReference>
<dbReference type="InterPro" id="IPR014001">
    <property type="entry name" value="Helicase_ATP-bd"/>
</dbReference>
<dbReference type="Proteomes" id="UP000601171">
    <property type="component" value="Unassembled WGS sequence"/>
</dbReference>
<dbReference type="InterPro" id="IPR001650">
    <property type="entry name" value="Helicase_C-like"/>
</dbReference>
<comment type="similarity">
    <text evidence="1 15">Belongs to the helicase family. RecG subfamily.</text>
</comment>
<evidence type="ECO:0000259" key="17">
    <source>
        <dbReference type="PROSITE" id="PS51194"/>
    </source>
</evidence>
<dbReference type="GO" id="GO:0006281">
    <property type="term" value="P:DNA repair"/>
    <property type="evidence" value="ECO:0007669"/>
    <property type="project" value="UniProtKB-UniRule"/>
</dbReference>
<protein>
    <recommendedName>
        <fullName evidence="2 15">ATP-dependent DNA helicase RecG</fullName>
        <ecNumber evidence="13 15">5.6.2.4</ecNumber>
    </recommendedName>
</protein>
<dbReference type="SUPFAM" id="SSF50249">
    <property type="entry name" value="Nucleic acid-binding proteins"/>
    <property type="match status" value="1"/>
</dbReference>
<evidence type="ECO:0000256" key="13">
    <source>
        <dbReference type="ARBA" id="ARBA00034808"/>
    </source>
</evidence>
<comment type="catalytic activity">
    <reaction evidence="12 15">
        <text>Couples ATP hydrolysis with the unwinding of duplex DNA by translocating in the 3'-5' direction.</text>
        <dbReference type="EC" id="5.6.2.4"/>
    </reaction>
</comment>
<comment type="catalytic activity">
    <reaction evidence="14 15">
        <text>ATP + H2O = ADP + phosphate + H(+)</text>
        <dbReference type="Rhea" id="RHEA:13065"/>
        <dbReference type="ChEBI" id="CHEBI:15377"/>
        <dbReference type="ChEBI" id="CHEBI:15378"/>
        <dbReference type="ChEBI" id="CHEBI:30616"/>
        <dbReference type="ChEBI" id="CHEBI:43474"/>
        <dbReference type="ChEBI" id="CHEBI:456216"/>
        <dbReference type="EC" id="5.6.2.4"/>
    </reaction>
</comment>
<evidence type="ECO:0000256" key="5">
    <source>
        <dbReference type="ARBA" id="ARBA00022801"/>
    </source>
</evidence>
<dbReference type="InterPro" id="IPR004609">
    <property type="entry name" value="ATP-dep_DNA_helicase_RecG"/>
</dbReference>
<keyword evidence="7 15" id="KW-0067">ATP-binding</keyword>
<keyword evidence="4 15" id="KW-0227">DNA damage</keyword>
<name>A0A926EVZ9_9FIRM</name>
<evidence type="ECO:0000256" key="3">
    <source>
        <dbReference type="ARBA" id="ARBA00022741"/>
    </source>
</evidence>
<dbReference type="CDD" id="cd17992">
    <property type="entry name" value="DEXHc_RecG"/>
    <property type="match status" value="1"/>
</dbReference>
<dbReference type="PROSITE" id="PS51192">
    <property type="entry name" value="HELICASE_ATP_BIND_1"/>
    <property type="match status" value="1"/>
</dbReference>
<evidence type="ECO:0000256" key="15">
    <source>
        <dbReference type="RuleBase" id="RU363016"/>
    </source>
</evidence>
<comment type="function">
    <text evidence="15">Plays a critical role in recombination and DNA repair. Helps process Holliday junction intermediates to mature products by catalyzing branch migration. Has replication fork regression activity, unwinds stalled or blocked replication forks to make a HJ that can be resolved. Has a DNA unwinding activity characteristic of a DNA helicase with 3'-5' polarity.</text>
</comment>
<dbReference type="NCBIfam" id="TIGR00643">
    <property type="entry name" value="recG"/>
    <property type="match status" value="1"/>
</dbReference>
<dbReference type="Pfam" id="PF19833">
    <property type="entry name" value="RecG_dom3_C"/>
    <property type="match status" value="1"/>
</dbReference>
<dbReference type="RefSeq" id="WP_262430078.1">
    <property type="nucleotide sequence ID" value="NZ_JACRTG010000025.1"/>
</dbReference>
<dbReference type="SMART" id="SM00490">
    <property type="entry name" value="HELICc"/>
    <property type="match status" value="1"/>
</dbReference>
<keyword evidence="11" id="KW-0413">Isomerase</keyword>
<accession>A0A926EVZ9</accession>
<dbReference type="EMBL" id="JACRTG010000025">
    <property type="protein sequence ID" value="MBC8588621.1"/>
    <property type="molecule type" value="Genomic_DNA"/>
</dbReference>
<dbReference type="InterPro" id="IPR047112">
    <property type="entry name" value="RecG/Mfd"/>
</dbReference>
<evidence type="ECO:0000256" key="10">
    <source>
        <dbReference type="ARBA" id="ARBA00023204"/>
    </source>
</evidence>
<evidence type="ECO:0000256" key="9">
    <source>
        <dbReference type="ARBA" id="ARBA00023172"/>
    </source>
</evidence>
<dbReference type="Gene3D" id="3.40.50.300">
    <property type="entry name" value="P-loop containing nucleotide triphosphate hydrolases"/>
    <property type="match status" value="2"/>
</dbReference>
<dbReference type="GO" id="GO:0016787">
    <property type="term" value="F:hydrolase activity"/>
    <property type="evidence" value="ECO:0007669"/>
    <property type="project" value="UniProtKB-KW"/>
</dbReference>
<keyword evidence="5 15" id="KW-0378">Hydrolase</keyword>
<keyword evidence="19" id="KW-1185">Reference proteome</keyword>
<dbReference type="InterPro" id="IPR011545">
    <property type="entry name" value="DEAD/DEAH_box_helicase_dom"/>
</dbReference>
<evidence type="ECO:0000256" key="14">
    <source>
        <dbReference type="ARBA" id="ARBA00048988"/>
    </source>
</evidence>
<reference evidence="18" key="1">
    <citation type="submission" date="2020-08" db="EMBL/GenBank/DDBJ databases">
        <title>Genome public.</title>
        <authorList>
            <person name="Liu C."/>
            <person name="Sun Q."/>
        </authorList>
    </citation>
    <scope>NUCLEOTIDE SEQUENCE</scope>
    <source>
        <strain evidence="18">BX21</strain>
    </source>
</reference>
<dbReference type="EC" id="5.6.2.4" evidence="13 15"/>
<gene>
    <name evidence="18" type="primary">recG</name>
    <name evidence="18" type="ORF">H8707_10320</name>
</gene>
<dbReference type="PANTHER" id="PTHR47964">
    <property type="entry name" value="ATP-DEPENDENT DNA HELICASE HOMOLOG RECG, CHLOROPLASTIC"/>
    <property type="match status" value="1"/>
</dbReference>
<dbReference type="InterPro" id="IPR027417">
    <property type="entry name" value="P-loop_NTPase"/>
</dbReference>
<evidence type="ECO:0000256" key="8">
    <source>
        <dbReference type="ARBA" id="ARBA00023125"/>
    </source>
</evidence>
<evidence type="ECO:0000256" key="6">
    <source>
        <dbReference type="ARBA" id="ARBA00022806"/>
    </source>
</evidence>
<evidence type="ECO:0000256" key="11">
    <source>
        <dbReference type="ARBA" id="ARBA00023235"/>
    </source>
</evidence>
<dbReference type="SUPFAM" id="SSF52540">
    <property type="entry name" value="P-loop containing nucleoside triphosphate hydrolases"/>
    <property type="match status" value="2"/>
</dbReference>
<dbReference type="CDD" id="cd18811">
    <property type="entry name" value="SF2_C_RecG"/>
    <property type="match status" value="1"/>
</dbReference>
<dbReference type="NCBIfam" id="NF008168">
    <property type="entry name" value="PRK10917.2-2"/>
    <property type="match status" value="1"/>
</dbReference>
<keyword evidence="8" id="KW-0238">DNA-binding</keyword>